<sequence length="208" mass="23571">MIPIRYSASGFYLPCINRRLRSIYRIKCQSTWPSQPWSCSWATIGTRQKCGCARLVLPTQQRWLLFTFKLQHLVEQVRANGGVYVDRRHRGPNASRHRSLLCGLCPCFSCEAGLKRRLGRQAIESRDICSRVSSALSASGSRVRMGALQTPASTVFWCQPPGRIKTLFASHDLGTRSWRSKREDGVLFSRHQSIALISDTRQSKTWGA</sequence>
<protein>
    <submittedName>
        <fullName evidence="1">Uncharacterized protein</fullName>
    </submittedName>
</protein>
<evidence type="ECO:0000313" key="2">
    <source>
        <dbReference type="Proteomes" id="UP001301769"/>
    </source>
</evidence>
<organism evidence="1 2">
    <name type="scientific">Rhypophila decipiens</name>
    <dbReference type="NCBI Taxonomy" id="261697"/>
    <lineage>
        <taxon>Eukaryota</taxon>
        <taxon>Fungi</taxon>
        <taxon>Dikarya</taxon>
        <taxon>Ascomycota</taxon>
        <taxon>Pezizomycotina</taxon>
        <taxon>Sordariomycetes</taxon>
        <taxon>Sordariomycetidae</taxon>
        <taxon>Sordariales</taxon>
        <taxon>Naviculisporaceae</taxon>
        <taxon>Rhypophila</taxon>
    </lineage>
</organism>
<evidence type="ECO:0000313" key="1">
    <source>
        <dbReference type="EMBL" id="KAK4214669.1"/>
    </source>
</evidence>
<reference evidence="1" key="2">
    <citation type="submission" date="2023-05" db="EMBL/GenBank/DDBJ databases">
        <authorList>
            <consortium name="Lawrence Berkeley National Laboratory"/>
            <person name="Steindorff A."/>
            <person name="Hensen N."/>
            <person name="Bonometti L."/>
            <person name="Westerberg I."/>
            <person name="Brannstrom I.O."/>
            <person name="Guillou S."/>
            <person name="Cros-Aarteil S."/>
            <person name="Calhoun S."/>
            <person name="Haridas S."/>
            <person name="Kuo A."/>
            <person name="Mondo S."/>
            <person name="Pangilinan J."/>
            <person name="Riley R."/>
            <person name="Labutti K."/>
            <person name="Andreopoulos B."/>
            <person name="Lipzen A."/>
            <person name="Chen C."/>
            <person name="Yanf M."/>
            <person name="Daum C."/>
            <person name="Ng V."/>
            <person name="Clum A."/>
            <person name="Ohm R."/>
            <person name="Martin F."/>
            <person name="Silar P."/>
            <person name="Natvig D."/>
            <person name="Lalanne C."/>
            <person name="Gautier V."/>
            <person name="Ament-Velasquez S.L."/>
            <person name="Kruys A."/>
            <person name="Hutchinson M.I."/>
            <person name="Powell A.J."/>
            <person name="Barry K."/>
            <person name="Miller A.N."/>
            <person name="Grigoriev I.V."/>
            <person name="Debuchy R."/>
            <person name="Gladieux P."/>
            <person name="Thoren M.H."/>
            <person name="Johannesson H."/>
        </authorList>
    </citation>
    <scope>NUCLEOTIDE SEQUENCE</scope>
    <source>
        <strain evidence="1">PSN293</strain>
    </source>
</reference>
<name>A0AAN6Y8L7_9PEZI</name>
<dbReference type="AlphaFoldDB" id="A0AAN6Y8L7"/>
<dbReference type="Proteomes" id="UP001301769">
    <property type="component" value="Unassembled WGS sequence"/>
</dbReference>
<accession>A0AAN6Y8L7</accession>
<gene>
    <name evidence="1" type="ORF">QBC37DRAFT_420764</name>
</gene>
<comment type="caution">
    <text evidence="1">The sequence shown here is derived from an EMBL/GenBank/DDBJ whole genome shotgun (WGS) entry which is preliminary data.</text>
</comment>
<keyword evidence="2" id="KW-1185">Reference proteome</keyword>
<proteinExistence type="predicted"/>
<dbReference type="EMBL" id="MU858090">
    <property type="protein sequence ID" value="KAK4214669.1"/>
    <property type="molecule type" value="Genomic_DNA"/>
</dbReference>
<reference evidence="1" key="1">
    <citation type="journal article" date="2023" name="Mol. Phylogenet. Evol.">
        <title>Genome-scale phylogeny and comparative genomics of the fungal order Sordariales.</title>
        <authorList>
            <person name="Hensen N."/>
            <person name="Bonometti L."/>
            <person name="Westerberg I."/>
            <person name="Brannstrom I.O."/>
            <person name="Guillou S."/>
            <person name="Cros-Aarteil S."/>
            <person name="Calhoun S."/>
            <person name="Haridas S."/>
            <person name="Kuo A."/>
            <person name="Mondo S."/>
            <person name="Pangilinan J."/>
            <person name="Riley R."/>
            <person name="LaButti K."/>
            <person name="Andreopoulos B."/>
            <person name="Lipzen A."/>
            <person name="Chen C."/>
            <person name="Yan M."/>
            <person name="Daum C."/>
            <person name="Ng V."/>
            <person name="Clum A."/>
            <person name="Steindorff A."/>
            <person name="Ohm R.A."/>
            <person name="Martin F."/>
            <person name="Silar P."/>
            <person name="Natvig D.O."/>
            <person name="Lalanne C."/>
            <person name="Gautier V."/>
            <person name="Ament-Velasquez S.L."/>
            <person name="Kruys A."/>
            <person name="Hutchinson M.I."/>
            <person name="Powell A.J."/>
            <person name="Barry K."/>
            <person name="Miller A.N."/>
            <person name="Grigoriev I.V."/>
            <person name="Debuchy R."/>
            <person name="Gladieux P."/>
            <person name="Hiltunen Thoren M."/>
            <person name="Johannesson H."/>
        </authorList>
    </citation>
    <scope>NUCLEOTIDE SEQUENCE</scope>
    <source>
        <strain evidence="1">PSN293</strain>
    </source>
</reference>